<sequence>MVSLRRIFYKPPLVGLLAFIVVFITQGLGHTLMVLVEQFFGSGFQYQAAFILGLFGAVLLFIGMKNENEVPATWLGYFAGFCLWTGWIEFSFVFYAEYLNIEQTLPDGRLNPYPEYLVMQSSIGVLMTSLLYFFLNRETKCNFFRWFQRNLKLSTGRPTTGYKRNYAAVTAMETVYVIWFFYIILLLLFEDAFVGDQHPLTYIFFFMNTIWALFLMFRLSKFWNVTRAIRYAIPTAIVAYSSYEVIGRWGILVEFWVYPKEYLSELLMIFGAISIGILIAVVTPEGEKQRLGKEQRKHD</sequence>
<feature type="transmembrane region" description="Helical" evidence="1">
    <location>
        <begin position="166"/>
        <end position="188"/>
    </location>
</feature>
<name>A0A381QHB1_9ZZZZ</name>
<feature type="transmembrane region" description="Helical" evidence="1">
    <location>
        <begin position="45"/>
        <end position="62"/>
    </location>
</feature>
<keyword evidence="1" id="KW-1133">Transmembrane helix</keyword>
<keyword evidence="1" id="KW-0812">Transmembrane</keyword>
<feature type="transmembrane region" description="Helical" evidence="1">
    <location>
        <begin position="200"/>
        <end position="219"/>
    </location>
</feature>
<organism evidence="2">
    <name type="scientific">marine metagenome</name>
    <dbReference type="NCBI Taxonomy" id="408172"/>
    <lineage>
        <taxon>unclassified sequences</taxon>
        <taxon>metagenomes</taxon>
        <taxon>ecological metagenomes</taxon>
    </lineage>
</organism>
<proteinExistence type="predicted"/>
<feature type="transmembrane region" description="Helical" evidence="1">
    <location>
        <begin position="74"/>
        <end position="96"/>
    </location>
</feature>
<feature type="transmembrane region" description="Helical" evidence="1">
    <location>
        <begin position="116"/>
        <end position="135"/>
    </location>
</feature>
<gene>
    <name evidence="2" type="ORF">METZ01_LOCUS30321</name>
</gene>
<protein>
    <submittedName>
        <fullName evidence="2">Uncharacterized protein</fullName>
    </submittedName>
</protein>
<reference evidence="2" key="1">
    <citation type="submission" date="2018-05" db="EMBL/GenBank/DDBJ databases">
        <authorList>
            <person name="Lanie J.A."/>
            <person name="Ng W.-L."/>
            <person name="Kazmierczak K.M."/>
            <person name="Andrzejewski T.M."/>
            <person name="Davidsen T.M."/>
            <person name="Wayne K.J."/>
            <person name="Tettelin H."/>
            <person name="Glass J.I."/>
            <person name="Rusch D."/>
            <person name="Podicherti R."/>
            <person name="Tsui H.-C.T."/>
            <person name="Winkler M.E."/>
        </authorList>
    </citation>
    <scope>NUCLEOTIDE SEQUENCE</scope>
</reference>
<dbReference type="AlphaFoldDB" id="A0A381QHB1"/>
<feature type="transmembrane region" description="Helical" evidence="1">
    <location>
        <begin position="263"/>
        <end position="283"/>
    </location>
</feature>
<dbReference type="EMBL" id="UINC01001317">
    <property type="protein sequence ID" value="SUZ77467.1"/>
    <property type="molecule type" value="Genomic_DNA"/>
</dbReference>
<accession>A0A381QHB1</accession>
<evidence type="ECO:0000256" key="1">
    <source>
        <dbReference type="SAM" id="Phobius"/>
    </source>
</evidence>
<keyword evidence="1" id="KW-0472">Membrane</keyword>
<evidence type="ECO:0000313" key="2">
    <source>
        <dbReference type="EMBL" id="SUZ77467.1"/>
    </source>
</evidence>
<feature type="transmembrane region" description="Helical" evidence="1">
    <location>
        <begin position="231"/>
        <end position="251"/>
    </location>
</feature>